<dbReference type="OrthoDB" id="775260at2759"/>
<dbReference type="Gene3D" id="3.40.50.300">
    <property type="entry name" value="P-loop containing nucleotide triphosphate hydrolases"/>
    <property type="match status" value="1"/>
</dbReference>
<dbReference type="SUPFAM" id="SSF52540">
    <property type="entry name" value="P-loop containing nucleoside triphosphate hydrolases"/>
    <property type="match status" value="1"/>
</dbReference>
<evidence type="ECO:0000256" key="3">
    <source>
        <dbReference type="ARBA" id="ARBA00022712"/>
    </source>
</evidence>
<evidence type="ECO:0000256" key="5">
    <source>
        <dbReference type="ARBA" id="ARBA00022840"/>
    </source>
</evidence>
<protein>
    <submittedName>
        <fullName evidence="6">tRNA isopentenyltransferase</fullName>
    </submittedName>
</protein>
<dbReference type="InterPro" id="IPR039657">
    <property type="entry name" value="Dimethylallyltransferase"/>
</dbReference>
<dbReference type="HAMAP" id="MF_00185">
    <property type="entry name" value="IPP_trans"/>
    <property type="match status" value="1"/>
</dbReference>
<dbReference type="GO" id="GO:0005739">
    <property type="term" value="C:mitochondrion"/>
    <property type="evidence" value="ECO:0007669"/>
    <property type="project" value="TreeGrafter"/>
</dbReference>
<dbReference type="Gene3D" id="1.10.287.890">
    <property type="entry name" value="Crystal structure of tRNA isopentenylpyrophosphate transferase (bh2366) domain"/>
    <property type="match status" value="1"/>
</dbReference>
<comment type="caution">
    <text evidence="6">The sequence shown here is derived from an EMBL/GenBank/DDBJ whole genome shotgun (WGS) entry which is preliminary data.</text>
</comment>
<evidence type="ECO:0000256" key="1">
    <source>
        <dbReference type="ARBA" id="ARBA00005842"/>
    </source>
</evidence>
<gene>
    <name evidence="6" type="ORF">BVC80_8023g5</name>
</gene>
<dbReference type="OMA" id="PMTVCMD"/>
<reference evidence="6 7" key="1">
    <citation type="journal article" date="2017" name="Mol. Plant">
        <title>The Genome of Medicinal Plant Macleaya cordata Provides New Insights into Benzylisoquinoline Alkaloids Metabolism.</title>
        <authorList>
            <person name="Liu X."/>
            <person name="Liu Y."/>
            <person name="Huang P."/>
            <person name="Ma Y."/>
            <person name="Qing Z."/>
            <person name="Tang Q."/>
            <person name="Cao H."/>
            <person name="Cheng P."/>
            <person name="Zheng Y."/>
            <person name="Yuan Z."/>
            <person name="Zhou Y."/>
            <person name="Liu J."/>
            <person name="Tang Z."/>
            <person name="Zhuo Y."/>
            <person name="Zhang Y."/>
            <person name="Yu L."/>
            <person name="Huang J."/>
            <person name="Yang P."/>
            <person name="Peng Q."/>
            <person name="Zhang J."/>
            <person name="Jiang W."/>
            <person name="Zhang Z."/>
            <person name="Lin K."/>
            <person name="Ro D.K."/>
            <person name="Chen X."/>
            <person name="Xiong X."/>
            <person name="Shang Y."/>
            <person name="Huang S."/>
            <person name="Zeng J."/>
        </authorList>
    </citation>
    <scope>NUCLEOTIDE SEQUENCE [LARGE SCALE GENOMIC DNA]</scope>
    <source>
        <strain evidence="7">cv. BLH2017</strain>
        <tissue evidence="6">Root</tissue>
    </source>
</reference>
<comment type="similarity">
    <text evidence="1">Belongs to the IPP transferase family.</text>
</comment>
<dbReference type="InterPro" id="IPR027417">
    <property type="entry name" value="P-loop_NTPase"/>
</dbReference>
<keyword evidence="2 6" id="KW-0808">Transferase</keyword>
<dbReference type="GO" id="GO:0052381">
    <property type="term" value="F:tRNA dimethylallyltransferase activity"/>
    <property type="evidence" value="ECO:0007669"/>
    <property type="project" value="InterPro"/>
</dbReference>
<dbReference type="Pfam" id="PF01715">
    <property type="entry name" value="IPPT"/>
    <property type="match status" value="2"/>
</dbReference>
<dbReference type="InParanoid" id="A0A200QN02"/>
<evidence type="ECO:0000313" key="6">
    <source>
        <dbReference type="EMBL" id="OVA11843.1"/>
    </source>
</evidence>
<keyword evidence="4" id="KW-0547">Nucleotide-binding</keyword>
<dbReference type="STRING" id="56857.A0A200QN02"/>
<keyword evidence="3" id="KW-0203">Cytokinin biosynthesis</keyword>
<keyword evidence="7" id="KW-1185">Reference proteome</keyword>
<dbReference type="EMBL" id="MVGT01001522">
    <property type="protein sequence ID" value="OVA11843.1"/>
    <property type="molecule type" value="Genomic_DNA"/>
</dbReference>
<dbReference type="PANTHER" id="PTHR11088">
    <property type="entry name" value="TRNA DIMETHYLALLYLTRANSFERASE"/>
    <property type="match status" value="1"/>
</dbReference>
<evidence type="ECO:0000313" key="7">
    <source>
        <dbReference type="Proteomes" id="UP000195402"/>
    </source>
</evidence>
<dbReference type="GO" id="GO:0006400">
    <property type="term" value="P:tRNA modification"/>
    <property type="evidence" value="ECO:0007669"/>
    <property type="project" value="TreeGrafter"/>
</dbReference>
<dbReference type="GO" id="GO:0009691">
    <property type="term" value="P:cytokinin biosynthetic process"/>
    <property type="evidence" value="ECO:0007669"/>
    <property type="project" value="UniProtKB-KW"/>
</dbReference>
<sequence>MKLAFSGSKPLDLKLGMMGSSKFLPENPKKEKIIVIMGATGSGKSRLSIDLATRFSPCEIINSDKMQLYRGLDITTNKIPMHERLGIPHHLIDEFDPADGELSASDFRSLAASAVSEISSRNHLPILVGGSNSFIHAFLTDQFESDSDGSSSSLDSFESVSAELRYDCCFIWIDVSLPVLKEYLSLRVDQMLESGMFEELAEFYESESSITNSDIASAHRIGIRKSIGVAEFQRFFRFFPPPRMGLSGGKGCIGSGEMMGLMEDTRLEADVSRRMLFEEAVQAIKDNSYELAKRQVGKIKRLRSAGWDIKRLNATEVFRAVLMDPGRKSSDIWEKEIVESSVKFVKQFLLSL</sequence>
<dbReference type="Proteomes" id="UP000195402">
    <property type="component" value="Unassembled WGS sequence"/>
</dbReference>
<evidence type="ECO:0000256" key="2">
    <source>
        <dbReference type="ARBA" id="ARBA00022679"/>
    </source>
</evidence>
<dbReference type="GO" id="GO:0005524">
    <property type="term" value="F:ATP binding"/>
    <property type="evidence" value="ECO:0007669"/>
    <property type="project" value="UniProtKB-KW"/>
</dbReference>
<accession>A0A200QN02</accession>
<name>A0A200QN02_MACCD</name>
<keyword evidence="5" id="KW-0067">ATP-binding</keyword>
<organism evidence="6 7">
    <name type="scientific">Macleaya cordata</name>
    <name type="common">Five-seeded plume-poppy</name>
    <name type="synonym">Bocconia cordata</name>
    <dbReference type="NCBI Taxonomy" id="56857"/>
    <lineage>
        <taxon>Eukaryota</taxon>
        <taxon>Viridiplantae</taxon>
        <taxon>Streptophyta</taxon>
        <taxon>Embryophyta</taxon>
        <taxon>Tracheophyta</taxon>
        <taxon>Spermatophyta</taxon>
        <taxon>Magnoliopsida</taxon>
        <taxon>Ranunculales</taxon>
        <taxon>Papaveraceae</taxon>
        <taxon>Papaveroideae</taxon>
        <taxon>Macleaya</taxon>
    </lineage>
</organism>
<dbReference type="AlphaFoldDB" id="A0A200QN02"/>
<proteinExistence type="inferred from homology"/>
<evidence type="ECO:0000256" key="4">
    <source>
        <dbReference type="ARBA" id="ARBA00022741"/>
    </source>
</evidence>
<dbReference type="InterPro" id="IPR018022">
    <property type="entry name" value="IPT"/>
</dbReference>
<dbReference type="PANTHER" id="PTHR11088:SF86">
    <property type="entry name" value="ADENYLATE ISOPENTENYLTRANSFERASE 4-RELATED"/>
    <property type="match status" value="1"/>
</dbReference>